<name>A0ABW5RXW0_9BACI</name>
<keyword evidence="1" id="KW-0862">Zinc</keyword>
<proteinExistence type="predicted"/>
<evidence type="ECO:0000313" key="3">
    <source>
        <dbReference type="EMBL" id="MFD2683205.1"/>
    </source>
</evidence>
<reference evidence="4" key="1">
    <citation type="journal article" date="2019" name="Int. J. Syst. Evol. Microbiol.">
        <title>The Global Catalogue of Microorganisms (GCM) 10K type strain sequencing project: providing services to taxonomists for standard genome sequencing and annotation.</title>
        <authorList>
            <consortium name="The Broad Institute Genomics Platform"/>
            <consortium name="The Broad Institute Genome Sequencing Center for Infectious Disease"/>
            <person name="Wu L."/>
            <person name="Ma J."/>
        </authorList>
    </citation>
    <scope>NUCLEOTIDE SEQUENCE [LARGE SCALE GENOMIC DNA]</scope>
    <source>
        <strain evidence="4">KCTC 3913</strain>
    </source>
</reference>
<dbReference type="RefSeq" id="WP_377938297.1">
    <property type="nucleotide sequence ID" value="NZ_JBHUMF010000035.1"/>
</dbReference>
<feature type="domain" description="SWIM-type" evidence="2">
    <location>
        <begin position="66"/>
        <end position="99"/>
    </location>
</feature>
<evidence type="ECO:0000256" key="1">
    <source>
        <dbReference type="PROSITE-ProRule" id="PRU00325"/>
    </source>
</evidence>
<protein>
    <submittedName>
        <fullName evidence="3">SWIM zinc finger domain-containing protein</fullName>
    </submittedName>
</protein>
<gene>
    <name evidence="3" type="ORF">ACFSUL_20940</name>
</gene>
<dbReference type="EMBL" id="JBHUMF010000035">
    <property type="protein sequence ID" value="MFD2683205.1"/>
    <property type="molecule type" value="Genomic_DNA"/>
</dbReference>
<comment type="caution">
    <text evidence="3">The sequence shown here is derived from an EMBL/GenBank/DDBJ whole genome shotgun (WGS) entry which is preliminary data.</text>
</comment>
<evidence type="ECO:0000259" key="2">
    <source>
        <dbReference type="PROSITE" id="PS50966"/>
    </source>
</evidence>
<keyword evidence="4" id="KW-1185">Reference proteome</keyword>
<dbReference type="InterPro" id="IPR007527">
    <property type="entry name" value="Znf_SWIM"/>
</dbReference>
<accession>A0ABW5RXW0</accession>
<evidence type="ECO:0000313" key="4">
    <source>
        <dbReference type="Proteomes" id="UP001597506"/>
    </source>
</evidence>
<dbReference type="PROSITE" id="PS50966">
    <property type="entry name" value="ZF_SWIM"/>
    <property type="match status" value="1"/>
</dbReference>
<organism evidence="3 4">
    <name type="scientific">Bacillus seohaeanensis</name>
    <dbReference type="NCBI Taxonomy" id="284580"/>
    <lineage>
        <taxon>Bacteria</taxon>
        <taxon>Bacillati</taxon>
        <taxon>Bacillota</taxon>
        <taxon>Bacilli</taxon>
        <taxon>Bacillales</taxon>
        <taxon>Bacillaceae</taxon>
        <taxon>Bacillus</taxon>
    </lineage>
</organism>
<keyword evidence="1" id="KW-0479">Metal-binding</keyword>
<keyword evidence="1" id="KW-0863">Zinc-finger</keyword>
<sequence length="551" mass="65720">MSIRLQELEEKLLPVSEYIRSELKATDEESRNVVQKGLLLFRQHLVSNVKVRDEAAFAEVQDVTPVTVKLDLTFPLLSKCSCPHEKWCRHRMATFFVLYNKVGRVSEWLTEWRSSNEGHPSNAKAGSASSLQDLLTKHSSTGALRKASDLLKERKTRGNSPEEWWIFFETVVSDEDMEVIERQSYMIDIHIQNFYKRLMKDAPFEREWKPLYQLFTTFYLSQTIDAFVQKREIQLDKNHYSMYDFLLAEMEEAIRRLAVHAMPFSFDPYISFLKNKTVEFSSSSEQSTMVKADIYRFLWFFLFKTKQWRRQEIERLKAAVPQDTFGTVALLHQYLLLDDFDHAYEQFDRLGLEIIHFADFWLEQFFYLKKYDTAVFVLKQLAPKLADYMNGLDDYYATQFARWFFRILPMDWLAENQKLLLKELLLSLLPYSFFSYSQFLLSAKDYRAWVELQIYMNYSIQEMEGMGLKDVAKDAPELVLPLYHEGIIHYIEQKNRDSYKKAVRYLKRLRTLYKKLKHPEKWEVFFAFILEKNKRLRAFQEECRKGKLIDA</sequence>
<dbReference type="Proteomes" id="UP001597506">
    <property type="component" value="Unassembled WGS sequence"/>
</dbReference>